<dbReference type="SMART" id="SM00939">
    <property type="entry name" value="PepX_C"/>
    <property type="match status" value="1"/>
</dbReference>
<reference evidence="3 4" key="1">
    <citation type="submission" date="2024-03" db="EMBL/GenBank/DDBJ databases">
        <title>Actinomycetospora sp. OC33-EN08, a novel actinomycete isolated from wild orchid (Aerides multiflora).</title>
        <authorList>
            <person name="Suriyachadkun C."/>
        </authorList>
    </citation>
    <scope>NUCLEOTIDE SEQUENCE [LARGE SCALE GENOMIC DNA]</scope>
    <source>
        <strain evidence="3 4">OC33-EN08</strain>
    </source>
</reference>
<dbReference type="RefSeq" id="WP_337693760.1">
    <property type="nucleotide sequence ID" value="NZ_JBBEGN010000002.1"/>
</dbReference>
<evidence type="ECO:0000313" key="3">
    <source>
        <dbReference type="EMBL" id="MEJ2867135.1"/>
    </source>
</evidence>
<dbReference type="InterPro" id="IPR050585">
    <property type="entry name" value="Xaa-Pro_dipeptidyl-ppase/CocE"/>
</dbReference>
<keyword evidence="4" id="KW-1185">Reference proteome</keyword>
<dbReference type="InterPro" id="IPR008979">
    <property type="entry name" value="Galactose-bd-like_sf"/>
</dbReference>
<dbReference type="Pfam" id="PF02129">
    <property type="entry name" value="Peptidase_S15"/>
    <property type="match status" value="1"/>
</dbReference>
<dbReference type="InterPro" id="IPR029058">
    <property type="entry name" value="AB_hydrolase_fold"/>
</dbReference>
<dbReference type="Gene3D" id="3.40.50.1820">
    <property type="entry name" value="alpha/beta hydrolase"/>
    <property type="match status" value="1"/>
</dbReference>
<dbReference type="EMBL" id="JBBEGN010000002">
    <property type="protein sequence ID" value="MEJ2867135.1"/>
    <property type="molecule type" value="Genomic_DNA"/>
</dbReference>
<keyword evidence="1 3" id="KW-0378">Hydrolase</keyword>
<dbReference type="SUPFAM" id="SSF53474">
    <property type="entry name" value="alpha/beta-Hydrolases"/>
    <property type="match status" value="1"/>
</dbReference>
<evidence type="ECO:0000259" key="2">
    <source>
        <dbReference type="SMART" id="SM00939"/>
    </source>
</evidence>
<dbReference type="PANTHER" id="PTHR43056:SF10">
    <property type="entry name" value="COCE_NOND FAMILY, PUTATIVE (AFU_ORTHOLOGUE AFUA_7G00600)-RELATED"/>
    <property type="match status" value="1"/>
</dbReference>
<dbReference type="Gene3D" id="2.60.120.260">
    <property type="entry name" value="Galactose-binding domain-like"/>
    <property type="match status" value="1"/>
</dbReference>
<dbReference type="Gene3D" id="1.10.3020.10">
    <property type="entry name" value="alpha-amino acid ester hydrolase ( Helical cap domain)"/>
    <property type="match status" value="1"/>
</dbReference>
<evidence type="ECO:0000313" key="4">
    <source>
        <dbReference type="Proteomes" id="UP001385809"/>
    </source>
</evidence>
<dbReference type="NCBIfam" id="TIGR00976">
    <property type="entry name" value="CocE_NonD"/>
    <property type="match status" value="1"/>
</dbReference>
<organism evidence="3 4">
    <name type="scientific">Actinomycetospora aurantiaca</name>
    <dbReference type="NCBI Taxonomy" id="3129233"/>
    <lineage>
        <taxon>Bacteria</taxon>
        <taxon>Bacillati</taxon>
        <taxon>Actinomycetota</taxon>
        <taxon>Actinomycetes</taxon>
        <taxon>Pseudonocardiales</taxon>
        <taxon>Pseudonocardiaceae</taxon>
        <taxon>Actinomycetospora</taxon>
    </lineage>
</organism>
<dbReference type="SUPFAM" id="SSF49785">
    <property type="entry name" value="Galactose-binding domain-like"/>
    <property type="match status" value="1"/>
</dbReference>
<proteinExistence type="predicted"/>
<name>A0ABU8MKH7_9PSEU</name>
<dbReference type="InterPro" id="IPR005674">
    <property type="entry name" value="CocE/Ser_esterase"/>
</dbReference>
<dbReference type="GO" id="GO:0016787">
    <property type="term" value="F:hydrolase activity"/>
    <property type="evidence" value="ECO:0007669"/>
    <property type="project" value="UniProtKB-KW"/>
</dbReference>
<dbReference type="Pfam" id="PF08530">
    <property type="entry name" value="PepX_C"/>
    <property type="match status" value="1"/>
</dbReference>
<dbReference type="InterPro" id="IPR000383">
    <property type="entry name" value="Xaa-Pro-like_dom"/>
</dbReference>
<sequence length="579" mass="61732">MSAATRLLRRGIGLPSPRAPRVRVVRDVAVPMPDGAVLRHDHHRPVGVDRGPVVLVRSPYGRAGWVGTVFGRLVAERGYQVVVQSVRGTAGSEGELSPFDEADDGVATVRWLVAQPWCDGRLATLGPSYLGITQWALAPEAGDALRAMGTLVTASQFRDQTYPGGAFSLDNALSWAAMMTHPGLGERLVEAVRHRVQAGFGTVPLSQADLVAAGTPIDFFQDWLREDDPDSAYWAKRSYAARVGEVGRRGVAVSMTGGWQDIFLPWQLADHAALRAAGARPLLRIGPWVHTTPAGMAAGIRDALRTFDETFGHAGQTGAVPDDGARVLLELSGGGGERRLADWPPQHTTERAFYLRTDHGLGTEAPTFPTRGDAADMGRAPLRSVSPDPGRAPLRSVSPYWAGTRIVYDPQDPTPAVGGPILSGRSGPRDQTALEARDDVVVFTGPVLDADVVAVGPARATVHVRAEVEHLDVFVRVCDVDPAGRSVNVTDGIRRIRPGAPAAAEDGTVAVDVELWPVGHRFAAGHRIRVQVSGGAHPRFARHTGTGAPLGDGRVLVAREREILHDAAHPSHVVLPVEG</sequence>
<dbReference type="InterPro" id="IPR013736">
    <property type="entry name" value="Xaa-Pro_dipept_C"/>
</dbReference>
<protein>
    <submittedName>
        <fullName evidence="3">CocE/NonD family hydrolase</fullName>
    </submittedName>
</protein>
<accession>A0ABU8MKH7</accession>
<gene>
    <name evidence="3" type="ORF">WCD74_05120</name>
</gene>
<comment type="caution">
    <text evidence="3">The sequence shown here is derived from an EMBL/GenBank/DDBJ whole genome shotgun (WGS) entry which is preliminary data.</text>
</comment>
<dbReference type="Proteomes" id="UP001385809">
    <property type="component" value="Unassembled WGS sequence"/>
</dbReference>
<evidence type="ECO:0000256" key="1">
    <source>
        <dbReference type="ARBA" id="ARBA00022801"/>
    </source>
</evidence>
<dbReference type="PANTHER" id="PTHR43056">
    <property type="entry name" value="PEPTIDASE S9 PROLYL OLIGOPEPTIDASE"/>
    <property type="match status" value="1"/>
</dbReference>
<feature type="domain" description="Xaa-Pro dipeptidyl-peptidase C-terminal" evidence="2">
    <location>
        <begin position="304"/>
        <end position="574"/>
    </location>
</feature>